<dbReference type="CDD" id="cd19941">
    <property type="entry name" value="TIL"/>
    <property type="match status" value="1"/>
</dbReference>
<proteinExistence type="predicted"/>
<evidence type="ECO:0000313" key="4">
    <source>
        <dbReference type="EMBL" id="CAG9111925.1"/>
    </source>
</evidence>
<name>A0A8S4E835_PLUXY</name>
<feature type="signal peptide" evidence="2">
    <location>
        <begin position="1"/>
        <end position="20"/>
    </location>
</feature>
<dbReference type="InterPro" id="IPR002919">
    <property type="entry name" value="TIL_dom"/>
</dbReference>
<comment type="caution">
    <text evidence="4">The sequence shown here is derived from an EMBL/GenBank/DDBJ whole genome shotgun (WGS) entry which is preliminary data.</text>
</comment>
<dbReference type="InterPro" id="IPR036084">
    <property type="entry name" value="Ser_inhib-like_sf"/>
</dbReference>
<evidence type="ECO:0000259" key="3">
    <source>
        <dbReference type="Pfam" id="PF01826"/>
    </source>
</evidence>
<feature type="region of interest" description="Disordered" evidence="1">
    <location>
        <begin position="95"/>
        <end position="125"/>
    </location>
</feature>
<reference evidence="4" key="1">
    <citation type="submission" date="2020-11" db="EMBL/GenBank/DDBJ databases">
        <authorList>
            <person name="Whiteford S."/>
        </authorList>
    </citation>
    <scope>NUCLEOTIDE SEQUENCE</scope>
</reference>
<evidence type="ECO:0000256" key="2">
    <source>
        <dbReference type="SAM" id="SignalP"/>
    </source>
</evidence>
<evidence type="ECO:0000313" key="5">
    <source>
        <dbReference type="Proteomes" id="UP000653454"/>
    </source>
</evidence>
<gene>
    <name evidence="4" type="ORF">PLXY2_LOCUS4690</name>
</gene>
<dbReference type="EMBL" id="CAJHNJ030000013">
    <property type="protein sequence ID" value="CAG9111925.1"/>
    <property type="molecule type" value="Genomic_DNA"/>
</dbReference>
<organism evidence="4 5">
    <name type="scientific">Plutella xylostella</name>
    <name type="common">Diamondback moth</name>
    <name type="synonym">Plutella maculipennis</name>
    <dbReference type="NCBI Taxonomy" id="51655"/>
    <lineage>
        <taxon>Eukaryota</taxon>
        <taxon>Metazoa</taxon>
        <taxon>Ecdysozoa</taxon>
        <taxon>Arthropoda</taxon>
        <taxon>Hexapoda</taxon>
        <taxon>Insecta</taxon>
        <taxon>Pterygota</taxon>
        <taxon>Neoptera</taxon>
        <taxon>Endopterygota</taxon>
        <taxon>Lepidoptera</taxon>
        <taxon>Glossata</taxon>
        <taxon>Ditrysia</taxon>
        <taxon>Yponomeutoidea</taxon>
        <taxon>Plutellidae</taxon>
        <taxon>Plutella</taxon>
    </lineage>
</organism>
<evidence type="ECO:0000256" key="1">
    <source>
        <dbReference type="SAM" id="MobiDB-lite"/>
    </source>
</evidence>
<dbReference type="Gene3D" id="2.10.25.10">
    <property type="entry name" value="Laminin"/>
    <property type="match status" value="1"/>
</dbReference>
<dbReference type="Pfam" id="PF01826">
    <property type="entry name" value="TIL"/>
    <property type="match status" value="1"/>
</dbReference>
<dbReference type="Proteomes" id="UP000653454">
    <property type="component" value="Unassembled WGS sequence"/>
</dbReference>
<dbReference type="SUPFAM" id="SSF57567">
    <property type="entry name" value="Serine protease inhibitors"/>
    <property type="match status" value="1"/>
</dbReference>
<protein>
    <submittedName>
        <fullName evidence="4">(diamondback moth) hypothetical protein</fullName>
    </submittedName>
</protein>
<feature type="domain" description="TIL" evidence="3">
    <location>
        <begin position="33"/>
        <end position="88"/>
    </location>
</feature>
<keyword evidence="5" id="KW-1185">Reference proteome</keyword>
<accession>A0A8S4E835</accession>
<feature type="chain" id="PRO_5035746461" evidence="2">
    <location>
        <begin position="21"/>
        <end position="182"/>
    </location>
</feature>
<keyword evidence="2" id="KW-0732">Signal</keyword>
<sequence>MTVATAWIYLSAFCIHFVVCRDEEKIMKACYWPHEVYEPCFAGCAEASCDNPRARPRPCYPYCEPGCVCEEPYVRDDRTHQCVLPQDCTPTQMGIPVPSNHEPTSPQHKYGGRTGHSRSRKDQSTVIQGALEYPEKEDQRSGIPPLGKYFDLVIAPPVKAHLHQRKVLKNDLYGRGGGTRLS</sequence>
<dbReference type="AlphaFoldDB" id="A0A8S4E835"/>